<dbReference type="AlphaFoldDB" id="A0A177KJ71"/>
<reference evidence="1 2" key="1">
    <citation type="submission" date="2016-01" db="EMBL/GenBank/DDBJ databases">
        <title>Investigation of taxonomic status of Bacillus aminovorans.</title>
        <authorList>
            <person name="Verma A."/>
            <person name="Pal Y."/>
            <person name="Krishnamurthi S."/>
        </authorList>
    </citation>
    <scope>NUCLEOTIDE SEQUENCE [LARGE SCALE GENOMIC DNA]</scope>
    <source>
        <strain evidence="1 2">DSM 4337</strain>
    </source>
</reference>
<evidence type="ECO:0000313" key="1">
    <source>
        <dbReference type="EMBL" id="OAH52925.1"/>
    </source>
</evidence>
<name>A0A177KJ71_9BACI</name>
<protein>
    <submittedName>
        <fullName evidence="1">Uncharacterized protein</fullName>
    </submittedName>
</protein>
<dbReference type="OrthoDB" id="2609987at2"/>
<gene>
    <name evidence="1" type="ORF">AWH48_14065</name>
</gene>
<sequence length="128" mass="14447">MSMEDVVSIGANCLVEIKNRFFLLVEIEVEAGNVEIEEFVFIELSKREAKAVSRAGVEPCTIKSCIPRSDDLEVEFICILIVDGKAFEVFDVENDTDEAVLVKISLEKARDRIRQGARRCTVIERLSH</sequence>
<proteinExistence type="predicted"/>
<evidence type="ECO:0000313" key="2">
    <source>
        <dbReference type="Proteomes" id="UP000077271"/>
    </source>
</evidence>
<comment type="caution">
    <text evidence="1">The sequence shown here is derived from an EMBL/GenBank/DDBJ whole genome shotgun (WGS) entry which is preliminary data.</text>
</comment>
<accession>A0A177KJ71</accession>
<dbReference type="RefSeq" id="WP_018393468.1">
    <property type="nucleotide sequence ID" value="NZ_LQWZ01000037.1"/>
</dbReference>
<dbReference type="EMBL" id="LQWZ01000037">
    <property type="protein sequence ID" value="OAH52925.1"/>
    <property type="molecule type" value="Genomic_DNA"/>
</dbReference>
<dbReference type="Proteomes" id="UP000077271">
    <property type="component" value="Unassembled WGS sequence"/>
</dbReference>
<organism evidence="1 2">
    <name type="scientific">Domibacillus aminovorans</name>
    <dbReference type="NCBI Taxonomy" id="29332"/>
    <lineage>
        <taxon>Bacteria</taxon>
        <taxon>Bacillati</taxon>
        <taxon>Bacillota</taxon>
        <taxon>Bacilli</taxon>
        <taxon>Bacillales</taxon>
        <taxon>Bacillaceae</taxon>
        <taxon>Domibacillus</taxon>
    </lineage>
</organism>